<gene>
    <name evidence="6" type="ORF">ADEAN_000557200</name>
</gene>
<evidence type="ECO:0000256" key="4">
    <source>
        <dbReference type="SAM" id="MobiDB-lite"/>
    </source>
</evidence>
<dbReference type="Pfam" id="PF12756">
    <property type="entry name" value="zf-C2H2_2"/>
    <property type="match status" value="1"/>
</dbReference>
<keyword evidence="2 6" id="KW-0863">Zinc-finger</keyword>
<dbReference type="GO" id="GO:0008270">
    <property type="term" value="F:zinc ion binding"/>
    <property type="evidence" value="ECO:0007669"/>
    <property type="project" value="UniProtKB-KW"/>
</dbReference>
<evidence type="ECO:0000256" key="3">
    <source>
        <dbReference type="ARBA" id="ARBA00022833"/>
    </source>
</evidence>
<feature type="compositionally biased region" description="Acidic residues" evidence="4">
    <location>
        <begin position="140"/>
        <end position="150"/>
    </location>
</feature>
<accession>A0A7G2CE24</accession>
<dbReference type="PANTHER" id="PTHR13267:SF3">
    <property type="entry name" value="ZINC FINGER PROTEIN 277"/>
    <property type="match status" value="1"/>
</dbReference>
<dbReference type="VEuPathDB" id="TriTrypDB:ADEAN_000557200"/>
<dbReference type="Proteomes" id="UP000515908">
    <property type="component" value="Chromosome 10"/>
</dbReference>
<dbReference type="InterPro" id="IPR036236">
    <property type="entry name" value="Znf_C2H2_sf"/>
</dbReference>
<sequence>MSESLKNSCNTILQRLQNRNAVNYKCVLCQMEQCGQDACMEHYILVHHIHPVHFDNVVDLQAFLSHLRSLVRDPSNEQAYKCPVCHAVLDGEISDLEKHLAENNHNVWNTDTVPSLAAFCITAPQDDGEEEEKEIAPGENELEEEEAGDFSEEEEKCECLYCPVSCESIFAHFEEVHKYNFKSAIQRRGDLNDEYDLIRCANVIRRSITANQCPFYANESGGSVGSCSEAVVAEGGLEEHLLLHPEHRLPMSVPTDDASLLPALPGDSFISLLISTGESILKSENEDPDYPLVPTIYEMRPDAV</sequence>
<keyword evidence="3" id="KW-0862">Zinc</keyword>
<dbReference type="SUPFAM" id="SSF57667">
    <property type="entry name" value="beta-beta-alpha zinc fingers"/>
    <property type="match status" value="1"/>
</dbReference>
<feature type="domain" description="ZN622/Rei1/Reh1 zinc finger C2H2-type" evidence="5">
    <location>
        <begin position="25"/>
        <end position="112"/>
    </location>
</feature>
<keyword evidence="1" id="KW-0479">Metal-binding</keyword>
<dbReference type="InterPro" id="IPR040048">
    <property type="entry name" value="ZNF277"/>
</dbReference>
<dbReference type="PANTHER" id="PTHR13267">
    <property type="entry name" value="ZINC FINGER PROTEIN 277"/>
    <property type="match status" value="1"/>
</dbReference>
<dbReference type="AlphaFoldDB" id="A0A7G2CE24"/>
<evidence type="ECO:0000256" key="1">
    <source>
        <dbReference type="ARBA" id="ARBA00022723"/>
    </source>
</evidence>
<evidence type="ECO:0000313" key="6">
    <source>
        <dbReference type="EMBL" id="CAD2218086.1"/>
    </source>
</evidence>
<feature type="region of interest" description="Disordered" evidence="4">
    <location>
        <begin position="126"/>
        <end position="150"/>
    </location>
</feature>
<dbReference type="InterPro" id="IPR041661">
    <property type="entry name" value="ZN622/Rei1/Reh1_Znf-C2H2"/>
</dbReference>
<organism evidence="6 7">
    <name type="scientific">Angomonas deanei</name>
    <dbReference type="NCBI Taxonomy" id="59799"/>
    <lineage>
        <taxon>Eukaryota</taxon>
        <taxon>Discoba</taxon>
        <taxon>Euglenozoa</taxon>
        <taxon>Kinetoplastea</taxon>
        <taxon>Metakinetoplastina</taxon>
        <taxon>Trypanosomatida</taxon>
        <taxon>Trypanosomatidae</taxon>
        <taxon>Strigomonadinae</taxon>
        <taxon>Angomonas</taxon>
    </lineage>
</organism>
<dbReference type="EMBL" id="LR877154">
    <property type="protein sequence ID" value="CAD2218086.1"/>
    <property type="molecule type" value="Genomic_DNA"/>
</dbReference>
<proteinExistence type="predicted"/>
<evidence type="ECO:0000259" key="5">
    <source>
        <dbReference type="Pfam" id="PF12756"/>
    </source>
</evidence>
<protein>
    <submittedName>
        <fullName evidence="6">C2H2 type zinc-finger (2 copies), putative</fullName>
    </submittedName>
</protein>
<reference evidence="6 7" key="1">
    <citation type="submission" date="2020-08" db="EMBL/GenBank/DDBJ databases">
        <authorList>
            <person name="Newling K."/>
            <person name="Davey J."/>
            <person name="Forrester S."/>
        </authorList>
    </citation>
    <scope>NUCLEOTIDE SEQUENCE [LARGE SCALE GENOMIC DNA]</scope>
    <source>
        <strain evidence="7">Crithidia deanei Carvalho (ATCC PRA-265)</strain>
    </source>
</reference>
<keyword evidence="7" id="KW-1185">Reference proteome</keyword>
<evidence type="ECO:0000313" key="7">
    <source>
        <dbReference type="Proteomes" id="UP000515908"/>
    </source>
</evidence>
<evidence type="ECO:0000256" key="2">
    <source>
        <dbReference type="ARBA" id="ARBA00022771"/>
    </source>
</evidence>
<name>A0A7G2CE24_9TRYP</name>